<dbReference type="HOGENOM" id="CLU_030496_1_0_0"/>
<protein>
    <recommendedName>
        <fullName evidence="3">Gp5/Type VI secretion system Vgr protein OB-fold domain-containing protein</fullName>
    </recommendedName>
</protein>
<dbReference type="SUPFAM" id="SSF69279">
    <property type="entry name" value="Phage tail proteins"/>
    <property type="match status" value="1"/>
</dbReference>
<dbReference type="eggNOG" id="COG3501">
    <property type="taxonomic scope" value="Bacteria"/>
</dbReference>
<evidence type="ECO:0000313" key="1">
    <source>
        <dbReference type="EMBL" id="ACZ07343.1"/>
    </source>
</evidence>
<gene>
    <name evidence="1" type="ordered locus">Sterm_0466</name>
</gene>
<keyword evidence="2" id="KW-1185">Reference proteome</keyword>
<dbReference type="Proteomes" id="UP000000845">
    <property type="component" value="Chromosome"/>
</dbReference>
<organism evidence="1 2">
    <name type="scientific">Sebaldella termitidis (strain ATCC 33386 / NCTC 11300)</name>
    <dbReference type="NCBI Taxonomy" id="526218"/>
    <lineage>
        <taxon>Bacteria</taxon>
        <taxon>Fusobacteriati</taxon>
        <taxon>Fusobacteriota</taxon>
        <taxon>Fusobacteriia</taxon>
        <taxon>Fusobacteriales</taxon>
        <taxon>Leptotrichiaceae</taxon>
        <taxon>Sebaldella</taxon>
    </lineage>
</organism>
<proteinExistence type="predicted"/>
<dbReference type="STRING" id="526218.Sterm_0466"/>
<dbReference type="KEGG" id="str:Sterm_0466"/>
<evidence type="ECO:0000313" key="2">
    <source>
        <dbReference type="Proteomes" id="UP000000845"/>
    </source>
</evidence>
<reference evidence="2" key="1">
    <citation type="submission" date="2009-09" db="EMBL/GenBank/DDBJ databases">
        <title>The complete chromosome of Sebaldella termitidis ATCC 33386.</title>
        <authorList>
            <consortium name="US DOE Joint Genome Institute (JGI-PGF)"/>
            <person name="Lucas S."/>
            <person name="Copeland A."/>
            <person name="Lapidus A."/>
            <person name="Glavina del Rio T."/>
            <person name="Dalin E."/>
            <person name="Tice H."/>
            <person name="Bruce D."/>
            <person name="Goodwin L."/>
            <person name="Pitluck S."/>
            <person name="Kyrpides N."/>
            <person name="Mavromatis K."/>
            <person name="Ivanova N."/>
            <person name="Mikhailova N."/>
            <person name="Sims D."/>
            <person name="Meincke L."/>
            <person name="Brettin T."/>
            <person name="Detter J.C."/>
            <person name="Han C."/>
            <person name="Larimer F."/>
            <person name="Land M."/>
            <person name="Hauser L."/>
            <person name="Markowitz V."/>
            <person name="Cheng J.F."/>
            <person name="Hugenholtz P."/>
            <person name="Woyke T."/>
            <person name="Wu D."/>
            <person name="Eisen J.A."/>
        </authorList>
    </citation>
    <scope>NUCLEOTIDE SEQUENCE [LARGE SCALE GENOMIC DNA]</scope>
    <source>
        <strain evidence="2">ATCC 33386 / NCTC 11300</strain>
    </source>
</reference>
<evidence type="ECO:0008006" key="3">
    <source>
        <dbReference type="Google" id="ProtNLM"/>
    </source>
</evidence>
<dbReference type="AlphaFoldDB" id="D1AMW7"/>
<name>D1AMW7_SEBTE</name>
<dbReference type="EMBL" id="CP001739">
    <property type="protein sequence ID" value="ACZ07343.1"/>
    <property type="molecule type" value="Genomic_DNA"/>
</dbReference>
<dbReference type="RefSeq" id="WP_012859941.1">
    <property type="nucleotide sequence ID" value="NC_013517.1"/>
</dbReference>
<sequence>MGNKTLDDIFNELEEKYSGNRGLINNSARGQNTKEINSSGLNGLLEKSRNKISELYTGKNIILKLNGEILDIKDINFELDKTLFCHDYLKLTFTIPSEEIDKYYGYVFTLNNTLEIELINNDEKFKKIFHTFNIENINIEESMGERAVVLINTPSATFQMSKITKFRSFQSLELTYREIAEAVIADYPDITLYLGNEFDRNIQKIYIQYNENDWDFLVRICKDMGIPMASHLDEIIMGNEINLEIYNAELDNAVYGRGREGENIIFKVREAATPYNTGERVKITLKNQGSQGEDGTDTRIVSKALLRMKDNYVVNDYELIEISHEFEALKNSVGYIIEGKVLKIGGTDGIATMTVDFSHGLEKSAEKKSQAYEDEYAGSHNFPYCTEYSSSNSGMFCSPEKGDIVTIYVPQNNENFSYVTGAVNNPGSERFSNPNIRNYTLSGDDSAGGAPMFNFQLNSKVFSVNTTDFIGLNSKNNMIMNTTNANMTAENYTANTKNITEISSGVKSTIAKEISQVSSGKTVATSGGIYNINGGGNVIINK</sequence>
<accession>D1AMW7</accession>
<reference evidence="1 2" key="2">
    <citation type="journal article" date="2010" name="Stand. Genomic Sci.">
        <title>Complete genome sequence of Sebaldella termitidis type strain (NCTC 11300).</title>
        <authorList>
            <person name="Harmon-Smith M."/>
            <person name="Celia L."/>
            <person name="Chertkov O."/>
            <person name="Lapidus A."/>
            <person name="Copeland A."/>
            <person name="Glavina Del Rio T."/>
            <person name="Nolan M."/>
            <person name="Lucas S."/>
            <person name="Tice H."/>
            <person name="Cheng J.F."/>
            <person name="Han C."/>
            <person name="Detter J.C."/>
            <person name="Bruce D."/>
            <person name="Goodwin L."/>
            <person name="Pitluck S."/>
            <person name="Pati A."/>
            <person name="Liolios K."/>
            <person name="Ivanova N."/>
            <person name="Mavromatis K."/>
            <person name="Mikhailova N."/>
            <person name="Chen A."/>
            <person name="Palaniappan K."/>
            <person name="Land M."/>
            <person name="Hauser L."/>
            <person name="Chang Y.J."/>
            <person name="Jeffries C.D."/>
            <person name="Brettin T."/>
            <person name="Goker M."/>
            <person name="Beck B."/>
            <person name="Bristow J."/>
            <person name="Eisen J.A."/>
            <person name="Markowitz V."/>
            <person name="Hugenholtz P."/>
            <person name="Kyrpides N.C."/>
            <person name="Klenk H.P."/>
            <person name="Chen F."/>
        </authorList>
    </citation>
    <scope>NUCLEOTIDE SEQUENCE [LARGE SCALE GENOMIC DNA]</scope>
    <source>
        <strain evidence="2">ATCC 33386 / NCTC 11300</strain>
    </source>
</reference>
<dbReference type="Gene3D" id="3.55.50.10">
    <property type="entry name" value="Baseplate protein-like domains"/>
    <property type="match status" value="1"/>
</dbReference>